<dbReference type="NCBIfam" id="NF006743">
    <property type="entry name" value="PRK09270.1-2"/>
    <property type="match status" value="1"/>
</dbReference>
<gene>
    <name evidence="3" type="ORF">SAV14893_031920</name>
    <name evidence="4" type="ORF">SAV31267_055410</name>
</gene>
<dbReference type="Proteomes" id="UP000302139">
    <property type="component" value="Unassembled WGS sequence"/>
</dbReference>
<name>A0A4D4MWK3_STRAX</name>
<dbReference type="Gene3D" id="3.40.50.300">
    <property type="entry name" value="P-loop containing nucleotide triphosphate hydrolases"/>
    <property type="match status" value="2"/>
</dbReference>
<evidence type="ECO:0000259" key="2">
    <source>
        <dbReference type="Pfam" id="PF00485"/>
    </source>
</evidence>
<keyword evidence="4" id="KW-0808">Transferase</keyword>
<feature type="region of interest" description="Disordered" evidence="1">
    <location>
        <begin position="1"/>
        <end position="24"/>
    </location>
</feature>
<dbReference type="RefSeq" id="WP_010985250.1">
    <property type="nucleotide sequence ID" value="NZ_BAABTN010000018.1"/>
</dbReference>
<sequence>MTITDKNRLTGEADPRRTSLYGPPSMDALTERALHLARAGRALLGIVGEPGAGKSTFAEQLRARLEKERPGLAVTVSMDGFHLAQKVIEARGQAADKGTIDTFDADGFVALLRRTRAETGDTENTESTVWWPEFDRDLEDPVAGSIEVAPHHRLVIVDGNFLLSAQEPWRQVKGLLDETWFLDALPEPRRERLTRRYISYGFTPEAARAKTLGVDEDTSALIRSTVSRADLVIGEARESGGVSDC</sequence>
<dbReference type="Pfam" id="PF00485">
    <property type="entry name" value="PRK"/>
    <property type="match status" value="1"/>
</dbReference>
<dbReference type="SUPFAM" id="SSF52540">
    <property type="entry name" value="P-loop containing nucleoside triphosphate hydrolases"/>
    <property type="match status" value="1"/>
</dbReference>
<comment type="caution">
    <text evidence="4">The sequence shown here is derived from an EMBL/GenBank/DDBJ whole genome shotgun (WGS) entry which is preliminary data.</text>
</comment>
<keyword evidence="4" id="KW-0418">Kinase</keyword>
<evidence type="ECO:0000313" key="3">
    <source>
        <dbReference type="EMBL" id="GDY63799.1"/>
    </source>
</evidence>
<reference evidence="3 6" key="2">
    <citation type="submission" date="2019-04" db="EMBL/GenBank/DDBJ databases">
        <title>Draft genome sequences of Streptomyces avermitilis NBRC 14893.</title>
        <authorList>
            <person name="Komaki H."/>
            <person name="Tamura T."/>
            <person name="Hosoyama A."/>
        </authorList>
    </citation>
    <scope>NUCLEOTIDE SEQUENCE [LARGE SCALE GENOMIC DNA]</scope>
    <source>
        <strain evidence="3 6">NBRC 14893</strain>
    </source>
</reference>
<accession>A0A4D4MWK3</accession>
<dbReference type="GeneID" id="41540887"/>
<dbReference type="GO" id="GO:0005524">
    <property type="term" value="F:ATP binding"/>
    <property type="evidence" value="ECO:0007669"/>
    <property type="project" value="InterPro"/>
</dbReference>
<dbReference type="Proteomes" id="UP000299211">
    <property type="component" value="Unassembled WGS sequence"/>
</dbReference>
<reference evidence="4 5" key="1">
    <citation type="submission" date="2019-04" db="EMBL/GenBank/DDBJ databases">
        <title>Draft genome sequences of Streptomyces avermitilis ATCC 31267.</title>
        <authorList>
            <person name="Komaki H."/>
            <person name="Tamura T."/>
            <person name="Hosoyama A."/>
        </authorList>
    </citation>
    <scope>NUCLEOTIDE SEQUENCE [LARGE SCALE GENOMIC DNA]</scope>
    <source>
        <strain evidence="4 5">ATCC 31267</strain>
    </source>
</reference>
<dbReference type="EMBL" id="BJHX01000001">
    <property type="protein sequence ID" value="GDY63799.1"/>
    <property type="molecule type" value="Genomic_DNA"/>
</dbReference>
<evidence type="ECO:0000313" key="4">
    <source>
        <dbReference type="EMBL" id="GDY76056.1"/>
    </source>
</evidence>
<feature type="compositionally biased region" description="Basic and acidic residues" evidence="1">
    <location>
        <begin position="1"/>
        <end position="17"/>
    </location>
</feature>
<evidence type="ECO:0000313" key="5">
    <source>
        <dbReference type="Proteomes" id="UP000299211"/>
    </source>
</evidence>
<proteinExistence type="predicted"/>
<evidence type="ECO:0000313" key="6">
    <source>
        <dbReference type="Proteomes" id="UP000302139"/>
    </source>
</evidence>
<dbReference type="PANTHER" id="PTHR10285">
    <property type="entry name" value="URIDINE KINASE"/>
    <property type="match status" value="1"/>
</dbReference>
<dbReference type="STRING" id="33903.AQJ43_05155"/>
<organism evidence="4 5">
    <name type="scientific">Streptomyces avermitilis</name>
    <dbReference type="NCBI Taxonomy" id="33903"/>
    <lineage>
        <taxon>Bacteria</taxon>
        <taxon>Bacillati</taxon>
        <taxon>Actinomycetota</taxon>
        <taxon>Actinomycetes</taxon>
        <taxon>Kitasatosporales</taxon>
        <taxon>Streptomycetaceae</taxon>
        <taxon>Streptomyces</taxon>
    </lineage>
</organism>
<dbReference type="InterPro" id="IPR006083">
    <property type="entry name" value="PRK/URK"/>
</dbReference>
<dbReference type="OMA" id="EVWFVEV"/>
<evidence type="ECO:0000256" key="1">
    <source>
        <dbReference type="SAM" id="MobiDB-lite"/>
    </source>
</evidence>
<feature type="domain" description="Phosphoribulokinase/uridine kinase" evidence="2">
    <location>
        <begin position="44"/>
        <end position="235"/>
    </location>
</feature>
<dbReference type="AlphaFoldDB" id="A0A4D4MWK3"/>
<dbReference type="GO" id="GO:0016301">
    <property type="term" value="F:kinase activity"/>
    <property type="evidence" value="ECO:0007669"/>
    <property type="project" value="UniProtKB-KW"/>
</dbReference>
<dbReference type="EMBL" id="BJHY01000001">
    <property type="protein sequence ID" value="GDY76056.1"/>
    <property type="molecule type" value="Genomic_DNA"/>
</dbReference>
<protein>
    <submittedName>
        <fullName evidence="4">Nucleoside/nucleotide kinase family protein</fullName>
    </submittedName>
</protein>
<dbReference type="InterPro" id="IPR027417">
    <property type="entry name" value="P-loop_NTPase"/>
</dbReference>
<dbReference type="SMR" id="A0A4D4MWK3"/>